<keyword evidence="3 8" id="KW-0349">Heme</keyword>
<keyword evidence="7 9" id="KW-0503">Monooxygenase</keyword>
<comment type="caution">
    <text evidence="10">The sequence shown here is derived from an EMBL/GenBank/DDBJ whole genome shotgun (WGS) entry which is preliminary data.</text>
</comment>
<sequence>MFGFLLAQCGLALAFFIFVFCPTFTYFQDPKRLRRFPSVSIAGFTNAWGVLHQYRYTRTSAVHKAHQRYGNIVRIGPTHVSFATTQAIKDMYGHGTKATKDHFYRALESTHLNVSDSQDRTVHSIKRRRFAQALAQKSIVDLEGMMRPHLQAMITHIDNHRKSPYSSSPVDMKFVILATLYDLNSVVMFSENPKFLERNTLVYAAETITGNTYDADLYQAFFRGGHVSSTVGWAPKSVNLMRALSWWNQDWERGGEGRDITIRFLRNRIRMDTALIKEGKPPMEDLMTTLLWDKEKSPLCLEFGELITEAMNMFSAAGENTEIGATNVIYLIARHPKAAKKLCQELDAALGSDKGTLPTYDAIKDLPYLRACIDEGLRLRPSIELGLPRIVSKGGMHVSGEWLEEGTTISVSTRTIHRDGTIFGENPDEFVPERWLQPDSKDMQRGYLAFSQGGRACVGRNIALFEMQLIIATLFWKYNLTLPSPEWELGIKEGFSAHTLALPMNLRPRR</sequence>
<evidence type="ECO:0000256" key="8">
    <source>
        <dbReference type="PIRSR" id="PIRSR602401-1"/>
    </source>
</evidence>
<dbReference type="PRINTS" id="PR00385">
    <property type="entry name" value="P450"/>
</dbReference>
<dbReference type="PROSITE" id="PS00086">
    <property type="entry name" value="CYTOCHROME_P450"/>
    <property type="match status" value="1"/>
</dbReference>
<evidence type="ECO:0000256" key="9">
    <source>
        <dbReference type="RuleBase" id="RU000461"/>
    </source>
</evidence>
<dbReference type="Gene3D" id="1.10.630.10">
    <property type="entry name" value="Cytochrome P450"/>
    <property type="match status" value="1"/>
</dbReference>
<dbReference type="OrthoDB" id="2789670at2759"/>
<dbReference type="GO" id="GO:0016705">
    <property type="term" value="F:oxidoreductase activity, acting on paired donors, with incorporation or reduction of molecular oxygen"/>
    <property type="evidence" value="ECO:0007669"/>
    <property type="project" value="InterPro"/>
</dbReference>
<evidence type="ECO:0000256" key="4">
    <source>
        <dbReference type="ARBA" id="ARBA00022723"/>
    </source>
</evidence>
<keyword evidence="11" id="KW-1185">Reference proteome</keyword>
<reference evidence="10" key="2">
    <citation type="journal article" date="2023" name="IMA Fungus">
        <title>Comparative genomic study of the Penicillium genus elucidates a diverse pangenome and 15 lateral gene transfer events.</title>
        <authorList>
            <person name="Petersen C."/>
            <person name="Sorensen T."/>
            <person name="Nielsen M.R."/>
            <person name="Sondergaard T.E."/>
            <person name="Sorensen J.L."/>
            <person name="Fitzpatrick D.A."/>
            <person name="Frisvad J.C."/>
            <person name="Nielsen K.L."/>
        </authorList>
    </citation>
    <scope>NUCLEOTIDE SEQUENCE</scope>
    <source>
        <strain evidence="10">IBT 30069</strain>
    </source>
</reference>
<evidence type="ECO:0000313" key="10">
    <source>
        <dbReference type="EMBL" id="KAJ5116581.1"/>
    </source>
</evidence>
<evidence type="ECO:0008006" key="12">
    <source>
        <dbReference type="Google" id="ProtNLM"/>
    </source>
</evidence>
<dbReference type="PANTHER" id="PTHR24305:SF29">
    <property type="entry name" value="BENZOATE-PARA-HYDROXYLASE"/>
    <property type="match status" value="1"/>
</dbReference>
<dbReference type="GO" id="GO:0005506">
    <property type="term" value="F:iron ion binding"/>
    <property type="evidence" value="ECO:0007669"/>
    <property type="project" value="InterPro"/>
</dbReference>
<evidence type="ECO:0000256" key="2">
    <source>
        <dbReference type="ARBA" id="ARBA00010617"/>
    </source>
</evidence>
<dbReference type="GO" id="GO:0004497">
    <property type="term" value="F:monooxygenase activity"/>
    <property type="evidence" value="ECO:0007669"/>
    <property type="project" value="UniProtKB-KW"/>
</dbReference>
<dbReference type="SUPFAM" id="SSF48264">
    <property type="entry name" value="Cytochrome P450"/>
    <property type="match status" value="1"/>
</dbReference>
<dbReference type="InterPro" id="IPR036396">
    <property type="entry name" value="Cyt_P450_sf"/>
</dbReference>
<name>A0A9W9KSS8_9EURO</name>
<accession>A0A9W9KSS8</accession>
<dbReference type="GO" id="GO:0020037">
    <property type="term" value="F:heme binding"/>
    <property type="evidence" value="ECO:0007669"/>
    <property type="project" value="InterPro"/>
</dbReference>
<dbReference type="AlphaFoldDB" id="A0A9W9KSS8"/>
<dbReference type="PANTHER" id="PTHR24305">
    <property type="entry name" value="CYTOCHROME P450"/>
    <property type="match status" value="1"/>
</dbReference>
<keyword evidence="5 9" id="KW-0560">Oxidoreductase</keyword>
<dbReference type="Proteomes" id="UP001149165">
    <property type="component" value="Unassembled WGS sequence"/>
</dbReference>
<dbReference type="InterPro" id="IPR017972">
    <property type="entry name" value="Cyt_P450_CS"/>
</dbReference>
<dbReference type="InterPro" id="IPR050121">
    <property type="entry name" value="Cytochrome_P450_monoxygenase"/>
</dbReference>
<keyword evidence="4 8" id="KW-0479">Metal-binding</keyword>
<dbReference type="PRINTS" id="PR00463">
    <property type="entry name" value="EP450I"/>
</dbReference>
<comment type="similarity">
    <text evidence="2 9">Belongs to the cytochrome P450 family.</text>
</comment>
<keyword evidence="6 8" id="KW-0408">Iron</keyword>
<evidence type="ECO:0000256" key="7">
    <source>
        <dbReference type="ARBA" id="ARBA00023033"/>
    </source>
</evidence>
<evidence type="ECO:0000256" key="5">
    <source>
        <dbReference type="ARBA" id="ARBA00023002"/>
    </source>
</evidence>
<gene>
    <name evidence="10" type="ORF">N7456_000929</name>
</gene>
<reference evidence="10" key="1">
    <citation type="submission" date="2022-11" db="EMBL/GenBank/DDBJ databases">
        <authorList>
            <person name="Petersen C."/>
        </authorList>
    </citation>
    <scope>NUCLEOTIDE SEQUENCE</scope>
    <source>
        <strain evidence="10">IBT 30069</strain>
    </source>
</reference>
<organism evidence="10 11">
    <name type="scientific">Penicillium angulare</name>
    <dbReference type="NCBI Taxonomy" id="116970"/>
    <lineage>
        <taxon>Eukaryota</taxon>
        <taxon>Fungi</taxon>
        <taxon>Dikarya</taxon>
        <taxon>Ascomycota</taxon>
        <taxon>Pezizomycotina</taxon>
        <taxon>Eurotiomycetes</taxon>
        <taxon>Eurotiomycetidae</taxon>
        <taxon>Eurotiales</taxon>
        <taxon>Aspergillaceae</taxon>
        <taxon>Penicillium</taxon>
    </lineage>
</organism>
<evidence type="ECO:0000256" key="6">
    <source>
        <dbReference type="ARBA" id="ARBA00023004"/>
    </source>
</evidence>
<dbReference type="InterPro" id="IPR001128">
    <property type="entry name" value="Cyt_P450"/>
</dbReference>
<evidence type="ECO:0000256" key="3">
    <source>
        <dbReference type="ARBA" id="ARBA00022617"/>
    </source>
</evidence>
<dbReference type="InterPro" id="IPR002401">
    <property type="entry name" value="Cyt_P450_E_grp-I"/>
</dbReference>
<comment type="cofactor">
    <cofactor evidence="1 8">
        <name>heme</name>
        <dbReference type="ChEBI" id="CHEBI:30413"/>
    </cofactor>
</comment>
<dbReference type="Pfam" id="PF00067">
    <property type="entry name" value="p450"/>
    <property type="match status" value="1"/>
</dbReference>
<evidence type="ECO:0000256" key="1">
    <source>
        <dbReference type="ARBA" id="ARBA00001971"/>
    </source>
</evidence>
<proteinExistence type="inferred from homology"/>
<protein>
    <recommendedName>
        <fullName evidence="12">Cytochrome P450</fullName>
    </recommendedName>
</protein>
<feature type="binding site" description="axial binding residue" evidence="8">
    <location>
        <position position="457"/>
    </location>
    <ligand>
        <name>heme</name>
        <dbReference type="ChEBI" id="CHEBI:30413"/>
    </ligand>
    <ligandPart>
        <name>Fe</name>
        <dbReference type="ChEBI" id="CHEBI:18248"/>
    </ligandPart>
</feature>
<dbReference type="GO" id="GO:0043386">
    <property type="term" value="P:mycotoxin biosynthetic process"/>
    <property type="evidence" value="ECO:0007669"/>
    <property type="project" value="UniProtKB-ARBA"/>
</dbReference>
<dbReference type="EMBL" id="JAPQKH010000001">
    <property type="protein sequence ID" value="KAJ5116581.1"/>
    <property type="molecule type" value="Genomic_DNA"/>
</dbReference>
<evidence type="ECO:0000313" key="11">
    <source>
        <dbReference type="Proteomes" id="UP001149165"/>
    </source>
</evidence>